<comment type="caution">
    <text evidence="2">The sequence shown here is derived from an EMBL/GenBank/DDBJ whole genome shotgun (WGS) entry which is preliminary data.</text>
</comment>
<dbReference type="InterPro" id="IPR037359">
    <property type="entry name" value="NST/OST"/>
</dbReference>
<evidence type="ECO:0000313" key="2">
    <source>
        <dbReference type="EMBL" id="EMI22391.1"/>
    </source>
</evidence>
<evidence type="ECO:0000256" key="1">
    <source>
        <dbReference type="ARBA" id="ARBA00022679"/>
    </source>
</evidence>
<protein>
    <submittedName>
        <fullName evidence="2">Sulfotransferase</fullName>
    </submittedName>
</protein>
<dbReference type="PATRIC" id="fig|1265738.3.peg.678"/>
<dbReference type="PANTHER" id="PTHR10605">
    <property type="entry name" value="HEPARAN SULFATE SULFOTRANSFERASE"/>
    <property type="match status" value="1"/>
</dbReference>
<dbReference type="AlphaFoldDB" id="M5RT71"/>
<dbReference type="Proteomes" id="UP000011991">
    <property type="component" value="Unassembled WGS sequence"/>
</dbReference>
<gene>
    <name evidence="2" type="ORF">RMSM_00680</name>
</gene>
<keyword evidence="3" id="KW-1185">Reference proteome</keyword>
<dbReference type="InterPro" id="IPR027417">
    <property type="entry name" value="P-loop_NTPase"/>
</dbReference>
<dbReference type="Pfam" id="PF13469">
    <property type="entry name" value="Sulfotransfer_3"/>
    <property type="match status" value="1"/>
</dbReference>
<reference evidence="2 3" key="1">
    <citation type="journal article" date="2013" name="Mar. Genomics">
        <title>Expression of sulfatases in Rhodopirellula baltica and the diversity of sulfatases in the genus Rhodopirellula.</title>
        <authorList>
            <person name="Wegner C.E."/>
            <person name="Richter-Heitmann T."/>
            <person name="Klindworth A."/>
            <person name="Klockow C."/>
            <person name="Richter M."/>
            <person name="Achstetter T."/>
            <person name="Glockner F.O."/>
            <person name="Harder J."/>
        </authorList>
    </citation>
    <scope>NUCLEOTIDE SEQUENCE [LARGE SCALE GENOMIC DNA]</scope>
    <source>
        <strain evidence="2 3">SM1</strain>
    </source>
</reference>
<dbReference type="PANTHER" id="PTHR10605:SF56">
    <property type="entry name" value="BIFUNCTIONAL HEPARAN SULFATE N-DEACETYLASE_N-SULFOTRANSFERASE"/>
    <property type="match status" value="1"/>
</dbReference>
<dbReference type="Gene3D" id="3.40.50.300">
    <property type="entry name" value="P-loop containing nucleotide triphosphate hydrolases"/>
    <property type="match status" value="1"/>
</dbReference>
<name>M5RT71_9BACT</name>
<keyword evidence="1 2" id="KW-0808">Transferase</keyword>
<proteinExistence type="predicted"/>
<organism evidence="2 3">
    <name type="scientific">Rhodopirellula maiorica SM1</name>
    <dbReference type="NCBI Taxonomy" id="1265738"/>
    <lineage>
        <taxon>Bacteria</taxon>
        <taxon>Pseudomonadati</taxon>
        <taxon>Planctomycetota</taxon>
        <taxon>Planctomycetia</taxon>
        <taxon>Pirellulales</taxon>
        <taxon>Pirellulaceae</taxon>
        <taxon>Novipirellula</taxon>
    </lineage>
</organism>
<dbReference type="GO" id="GO:0008146">
    <property type="term" value="F:sulfotransferase activity"/>
    <property type="evidence" value="ECO:0007669"/>
    <property type="project" value="InterPro"/>
</dbReference>
<accession>M5RT71</accession>
<evidence type="ECO:0000313" key="3">
    <source>
        <dbReference type="Proteomes" id="UP000011991"/>
    </source>
</evidence>
<dbReference type="EMBL" id="ANOG01000106">
    <property type="protein sequence ID" value="EMI22391.1"/>
    <property type="molecule type" value="Genomic_DNA"/>
</dbReference>
<sequence length="257" mass="29875">MSGLKEPAYFAEEVNLGRGLTWYLDLFKEAGDAQVVGESSTHYTKLPTYQGVPERIQNFAPDAKFIFLMRDPLARSISQYWHHYQGRRSGEVEKREMLEAFQEDQRYLAYSNYALQLQPYLDRFGSASVKVFTLEEFRLLPQFWLKQLYEWLGVDSEFVADSIGAKVHETPALVTRRVRWLYALKKSPLWETVRVGVPAPIRGLGERLSERAPVERKTVPIDDAIRFASPILQQHTQDLSDLLGRDFPEWKMLWDQA</sequence>
<dbReference type="SUPFAM" id="SSF52540">
    <property type="entry name" value="P-loop containing nucleoside triphosphate hydrolases"/>
    <property type="match status" value="1"/>
</dbReference>